<feature type="chain" id="PRO_5003118066" evidence="1">
    <location>
        <begin position="18"/>
        <end position="145"/>
    </location>
</feature>
<dbReference type="eggNOG" id="ENOG5031M7E">
    <property type="taxonomic scope" value="Bacteria"/>
</dbReference>
<accession>D8MQ02</accession>
<dbReference type="RefSeq" id="WP_013201403.1">
    <property type="nucleotide sequence ID" value="NC_014306.1"/>
</dbReference>
<dbReference type="AlphaFoldDB" id="D8MQ02"/>
<reference evidence="2 3" key="1">
    <citation type="journal article" date="2010" name="BMC Genomics">
        <title>Genome comparison of the epiphytic bacteria Erwinia billingiae and E. tasmaniensis with the pear pathogen E. pyrifoliae.</title>
        <authorList>
            <person name="Kube M."/>
            <person name="Migdoll A.M."/>
            <person name="Gehring I."/>
            <person name="Heitmann K."/>
            <person name="Mayer Y."/>
            <person name="Kuhl H."/>
            <person name="Knaust F."/>
            <person name="Geider K."/>
            <person name="Reinhardt R."/>
        </authorList>
    </citation>
    <scope>NUCLEOTIDE SEQUENCE [LARGE SCALE GENOMIC DNA]</scope>
    <source>
        <strain evidence="2 3">Eb661</strain>
    </source>
</reference>
<feature type="signal peptide" evidence="1">
    <location>
        <begin position="1"/>
        <end position="17"/>
    </location>
</feature>
<keyword evidence="1" id="KW-0732">Signal</keyword>
<dbReference type="GeneID" id="90511399"/>
<sequence>MKRLLLASIIFSCPAWADTPEDNNCKAPQSGTASIMMDEMSRSMRIDTDSIVKEKTTTELIYNNPITNRLASQYALQSYNEAPNNWTSLKSYKEIFSEHNVRNLIIKFTFENKEKKQNVFLVSTLASDDECSVRFNGYIIVKREF</sequence>
<keyword evidence="3" id="KW-1185">Reference proteome</keyword>
<evidence type="ECO:0000313" key="3">
    <source>
        <dbReference type="Proteomes" id="UP000008793"/>
    </source>
</evidence>
<gene>
    <name evidence="2" type="ordered locus">EbC_13780</name>
</gene>
<dbReference type="KEGG" id="ebi:EbC_13780"/>
<dbReference type="HOGENOM" id="CLU_141034_0_0_6"/>
<name>D8MQ02_ERWBE</name>
<dbReference type="EMBL" id="FP236843">
    <property type="protein sequence ID" value="CAX58909.1"/>
    <property type="molecule type" value="Genomic_DNA"/>
</dbReference>
<evidence type="ECO:0000256" key="1">
    <source>
        <dbReference type="SAM" id="SignalP"/>
    </source>
</evidence>
<dbReference type="Proteomes" id="UP000008793">
    <property type="component" value="Chromosome"/>
</dbReference>
<proteinExistence type="predicted"/>
<evidence type="ECO:0000313" key="2">
    <source>
        <dbReference type="EMBL" id="CAX58909.1"/>
    </source>
</evidence>
<protein>
    <submittedName>
        <fullName evidence="2">Putative shiga-like toxin A subunit</fullName>
    </submittedName>
</protein>
<organism evidence="3">
    <name type="scientific">Erwinia billingiae (strain Eb661)</name>
    <dbReference type="NCBI Taxonomy" id="634500"/>
    <lineage>
        <taxon>Bacteria</taxon>
        <taxon>Pseudomonadati</taxon>
        <taxon>Pseudomonadota</taxon>
        <taxon>Gammaproteobacteria</taxon>
        <taxon>Enterobacterales</taxon>
        <taxon>Erwiniaceae</taxon>
        <taxon>Erwinia</taxon>
    </lineage>
</organism>